<evidence type="ECO:0000313" key="1">
    <source>
        <dbReference type="EMBL" id="GGC26286.1"/>
    </source>
</evidence>
<dbReference type="Proteomes" id="UP000635885">
    <property type="component" value="Unassembled WGS sequence"/>
</dbReference>
<sequence length="131" mass="15069">MKKYASIDQTRKPIVQITFTGEQSTDENFQAYLDETKACYADQQKLAMIFDASNASLPSLRHQKMQAAWLDENTKLMEDYCCGTAYVISNLAIRAILKMIFSFQKQPVPYKICEKQEEAEDWVQLQLNAKA</sequence>
<keyword evidence="2" id="KW-1185">Reference proteome</keyword>
<protein>
    <recommendedName>
        <fullName evidence="3">STAS/SEC14 domain-containing protein</fullName>
    </recommendedName>
</protein>
<dbReference type="EMBL" id="BMFD01000001">
    <property type="protein sequence ID" value="GGC26286.1"/>
    <property type="molecule type" value="Genomic_DNA"/>
</dbReference>
<name>A0ABQ1LSC0_9BACT</name>
<proteinExistence type="predicted"/>
<evidence type="ECO:0008006" key="3">
    <source>
        <dbReference type="Google" id="ProtNLM"/>
    </source>
</evidence>
<comment type="caution">
    <text evidence="1">The sequence shown here is derived from an EMBL/GenBank/DDBJ whole genome shotgun (WGS) entry which is preliminary data.</text>
</comment>
<gene>
    <name evidence="1" type="ORF">GCM10010993_01670</name>
</gene>
<reference evidence="2" key="1">
    <citation type="journal article" date="2019" name="Int. J. Syst. Evol. Microbiol.">
        <title>The Global Catalogue of Microorganisms (GCM) 10K type strain sequencing project: providing services to taxonomists for standard genome sequencing and annotation.</title>
        <authorList>
            <consortium name="The Broad Institute Genomics Platform"/>
            <consortium name="The Broad Institute Genome Sequencing Center for Infectious Disease"/>
            <person name="Wu L."/>
            <person name="Ma J."/>
        </authorList>
    </citation>
    <scope>NUCLEOTIDE SEQUENCE [LARGE SCALE GENOMIC DNA]</scope>
    <source>
        <strain evidence="2">CGMCC 1.12479</strain>
    </source>
</reference>
<accession>A0ABQ1LSC0</accession>
<dbReference type="RefSeq" id="WP_188438657.1">
    <property type="nucleotide sequence ID" value="NZ_BMFD01000001.1"/>
</dbReference>
<evidence type="ECO:0000313" key="2">
    <source>
        <dbReference type="Proteomes" id="UP000635885"/>
    </source>
</evidence>
<organism evidence="1 2">
    <name type="scientific">Belliella aquatica</name>
    <dbReference type="NCBI Taxonomy" id="1323734"/>
    <lineage>
        <taxon>Bacteria</taxon>
        <taxon>Pseudomonadati</taxon>
        <taxon>Bacteroidota</taxon>
        <taxon>Cytophagia</taxon>
        <taxon>Cytophagales</taxon>
        <taxon>Cyclobacteriaceae</taxon>
        <taxon>Belliella</taxon>
    </lineage>
</organism>